<feature type="chain" id="PRO_5024356064" evidence="10">
    <location>
        <begin position="22"/>
        <end position="727"/>
    </location>
</feature>
<evidence type="ECO:0000313" key="12">
    <source>
        <dbReference type="EMBL" id="QGH62079.1"/>
    </source>
</evidence>
<dbReference type="PANTHER" id="PTHR30451:SF21">
    <property type="entry name" value="FIMBRIAL USHER DOMAIN-CONTAINING PROTEIN YDET-RELATED"/>
    <property type="match status" value="1"/>
</dbReference>
<keyword evidence="4" id="KW-1134">Transmembrane beta strand</keyword>
<dbReference type="Gene3D" id="2.60.40.2610">
    <property type="entry name" value="Outer membrane usher protein FimD, plug domain"/>
    <property type="match status" value="1"/>
</dbReference>
<dbReference type="GO" id="GO:0009297">
    <property type="term" value="P:pilus assembly"/>
    <property type="evidence" value="ECO:0007669"/>
    <property type="project" value="InterPro"/>
</dbReference>
<name>A0A5Q2VDI8_SERPR</name>
<evidence type="ECO:0000256" key="10">
    <source>
        <dbReference type="SAM" id="SignalP"/>
    </source>
</evidence>
<evidence type="ECO:0000256" key="1">
    <source>
        <dbReference type="ARBA" id="ARBA00004571"/>
    </source>
</evidence>
<evidence type="ECO:0000256" key="5">
    <source>
        <dbReference type="ARBA" id="ARBA00022558"/>
    </source>
</evidence>
<keyword evidence="5" id="KW-1029">Fimbrium biogenesis</keyword>
<proteinExistence type="inferred from homology"/>
<evidence type="ECO:0000259" key="11">
    <source>
        <dbReference type="Pfam" id="PF13954"/>
    </source>
</evidence>
<reference evidence="12 13" key="1">
    <citation type="submission" date="2019-11" db="EMBL/GenBank/DDBJ databases">
        <title>The Phosphoenolpyruvate Phosphotransferase System Regulates Serratia proteamaculans 336X Biofilm Formation and Wheat Roots colonization.</title>
        <authorList>
            <person name="Liu F."/>
        </authorList>
    </citation>
    <scope>NUCLEOTIDE SEQUENCE [LARGE SCALE GENOMIC DNA]</scope>
    <source>
        <strain evidence="12 13">336X</strain>
    </source>
</reference>
<evidence type="ECO:0000256" key="8">
    <source>
        <dbReference type="ARBA" id="ARBA00023136"/>
    </source>
</evidence>
<comment type="similarity">
    <text evidence="2">Belongs to the fimbrial export usher family.</text>
</comment>
<dbReference type="Gene3D" id="2.60.40.3110">
    <property type="match status" value="1"/>
</dbReference>
<dbReference type="RefSeq" id="WP_153859102.1">
    <property type="nucleotide sequence ID" value="NZ_CP045913.1"/>
</dbReference>
<dbReference type="SUPFAM" id="SSF141729">
    <property type="entry name" value="FimD N-terminal domain-like"/>
    <property type="match status" value="1"/>
</dbReference>
<dbReference type="AlphaFoldDB" id="A0A5Q2VDI8"/>
<feature type="signal peptide" evidence="10">
    <location>
        <begin position="1"/>
        <end position="21"/>
    </location>
</feature>
<dbReference type="InterPro" id="IPR025885">
    <property type="entry name" value="PapC_N"/>
</dbReference>
<sequence length="727" mass="81306">MLFYLRTSLLLTALVAPACLAESNKVYIIVNNAYHGRIGFDLTPNGEICITAPLLREWGMRYADVAAMYFSADGCVMPAALAQRNIKRFYDPDAQLLTLVIPEALVTNKENGVVTSRWDDGINAAFVDYRLNYSHYQGEKYRNTDRRRRMNADINSGVNLGAWRLRYEPVYQEETWGKPAWYTERAFAFRDIRAWRSQLTLGDNNTPSTLFNSVKYRGISLVSDDRMLPDGLRAFSPWVRGYARSNAQVKIRQNGVVIYQTFVSPGTFILKDVYPPAPDGDIEVIIKESDGTETERRIPYSSMPNLVHRYHWKYDATVGKYQPYYGVEQVQPVFGEMSLSGGLAYKMTLYGGFLTSDLYRSAAVGVGKSLDEWGALSLDYSLSSAVEPRRQQPDRGGMARLRYAKAVPEWESSFSLLAQYYPPKQSYRTFNEAIAQQKTYSWDWDDGVFTGDFDAEKKYRLEASYNQFITDSDSAYLTLVKETLRGQEKGETSLELGVSSSWGELDVTLHAEYNQFSYGKDQAQFGLSFSIPMSAIMLPRVRLNYDHTLIKNGEDSRRLGISGTALKDYSLNYAASTTQSQKKGSSQDLSAGYQYNAGQLRVGYSRGLGYQQQDAALSGSMIASSQGVTLGQSLGETMALVSVPGSAGIGVDNQYGVTTDWRGYAIVGSLTSYRVNRLSLNTYSLREGWTLPEDEIEVVPTAGAIMFSRFAPAEKVSPVAAQTSFPE</sequence>
<keyword evidence="7 10" id="KW-0732">Signal</keyword>
<evidence type="ECO:0000313" key="13">
    <source>
        <dbReference type="Proteomes" id="UP000381260"/>
    </source>
</evidence>
<evidence type="ECO:0000256" key="9">
    <source>
        <dbReference type="ARBA" id="ARBA00023237"/>
    </source>
</evidence>
<dbReference type="GO" id="GO:0015473">
    <property type="term" value="F:fimbrial usher porin activity"/>
    <property type="evidence" value="ECO:0007669"/>
    <property type="project" value="InterPro"/>
</dbReference>
<comment type="subcellular location">
    <subcellularLocation>
        <location evidence="1">Cell outer membrane</location>
        <topology evidence="1">Multi-pass membrane protein</topology>
    </subcellularLocation>
</comment>
<keyword evidence="3" id="KW-0813">Transport</keyword>
<dbReference type="InterPro" id="IPR000015">
    <property type="entry name" value="Fimb_usher"/>
</dbReference>
<dbReference type="InterPro" id="IPR042186">
    <property type="entry name" value="FimD_plug_dom"/>
</dbReference>
<dbReference type="InterPro" id="IPR037224">
    <property type="entry name" value="PapC_N_sf"/>
</dbReference>
<evidence type="ECO:0000256" key="2">
    <source>
        <dbReference type="ARBA" id="ARBA00008064"/>
    </source>
</evidence>
<dbReference type="GO" id="GO:0009279">
    <property type="term" value="C:cell outer membrane"/>
    <property type="evidence" value="ECO:0007669"/>
    <property type="project" value="UniProtKB-SubCell"/>
</dbReference>
<keyword evidence="8" id="KW-0472">Membrane</keyword>
<evidence type="ECO:0000256" key="6">
    <source>
        <dbReference type="ARBA" id="ARBA00022692"/>
    </source>
</evidence>
<evidence type="ECO:0000256" key="4">
    <source>
        <dbReference type="ARBA" id="ARBA00022452"/>
    </source>
</evidence>
<organism evidence="12 13">
    <name type="scientific">Serratia proteamaculans</name>
    <dbReference type="NCBI Taxonomy" id="28151"/>
    <lineage>
        <taxon>Bacteria</taxon>
        <taxon>Pseudomonadati</taxon>
        <taxon>Pseudomonadota</taxon>
        <taxon>Gammaproteobacteria</taxon>
        <taxon>Enterobacterales</taxon>
        <taxon>Yersiniaceae</taxon>
        <taxon>Serratia</taxon>
    </lineage>
</organism>
<dbReference type="Pfam" id="PF00577">
    <property type="entry name" value="Usher"/>
    <property type="match status" value="1"/>
</dbReference>
<dbReference type="Pfam" id="PF13954">
    <property type="entry name" value="PapC_N"/>
    <property type="match status" value="1"/>
</dbReference>
<evidence type="ECO:0000256" key="3">
    <source>
        <dbReference type="ARBA" id="ARBA00022448"/>
    </source>
</evidence>
<accession>A0A5Q2VDI8</accession>
<feature type="domain" description="PapC N-terminal" evidence="11">
    <location>
        <begin position="27"/>
        <end position="132"/>
    </location>
</feature>
<protein>
    <submittedName>
        <fullName evidence="12">Fimbria/pilus outer membrane usher protein</fullName>
    </submittedName>
</protein>
<dbReference type="Gene3D" id="3.10.20.410">
    <property type="match status" value="1"/>
</dbReference>
<evidence type="ECO:0000256" key="7">
    <source>
        <dbReference type="ARBA" id="ARBA00022729"/>
    </source>
</evidence>
<keyword evidence="6" id="KW-0812">Transmembrane</keyword>
<dbReference type="Proteomes" id="UP000381260">
    <property type="component" value="Chromosome"/>
</dbReference>
<gene>
    <name evidence="12" type="ORF">GHV41_15160</name>
</gene>
<keyword evidence="9" id="KW-0998">Cell outer membrane</keyword>
<dbReference type="PANTHER" id="PTHR30451">
    <property type="entry name" value="OUTER MEMBRANE USHER PROTEIN"/>
    <property type="match status" value="1"/>
</dbReference>
<dbReference type="EMBL" id="CP045913">
    <property type="protein sequence ID" value="QGH62079.1"/>
    <property type="molecule type" value="Genomic_DNA"/>
</dbReference>